<feature type="region of interest" description="Disordered" evidence="1">
    <location>
        <begin position="8"/>
        <end position="36"/>
    </location>
</feature>
<gene>
    <name evidence="2" type="ORF">UU49_C0004G0017</name>
</gene>
<comment type="caution">
    <text evidence="2">The sequence shown here is derived from an EMBL/GenBank/DDBJ whole genome shotgun (WGS) entry which is preliminary data.</text>
</comment>
<name>A0A0G0VJC0_9BACT</name>
<sequence>MKYRLFLGSFREKGPRGNQEGGSFDGNTAYRAPGAD</sequence>
<evidence type="ECO:0000256" key="1">
    <source>
        <dbReference type="SAM" id="MobiDB-lite"/>
    </source>
</evidence>
<protein>
    <submittedName>
        <fullName evidence="2">Uncharacterized protein</fullName>
    </submittedName>
</protein>
<evidence type="ECO:0000313" key="3">
    <source>
        <dbReference type="Proteomes" id="UP000034108"/>
    </source>
</evidence>
<dbReference type="EMBL" id="LCAV01000004">
    <property type="protein sequence ID" value="KKR99686.1"/>
    <property type="molecule type" value="Genomic_DNA"/>
</dbReference>
<dbReference type="AlphaFoldDB" id="A0A0G0VJC0"/>
<organism evidence="2 3">
    <name type="scientific">Candidatus Magasanikbacteria bacterium GW2011_GWC2_41_17</name>
    <dbReference type="NCBI Taxonomy" id="1619048"/>
    <lineage>
        <taxon>Bacteria</taxon>
        <taxon>Candidatus Magasanikiibacteriota</taxon>
    </lineage>
</organism>
<reference evidence="2 3" key="1">
    <citation type="journal article" date="2015" name="Nature">
        <title>rRNA introns, odd ribosomes, and small enigmatic genomes across a large radiation of phyla.</title>
        <authorList>
            <person name="Brown C.T."/>
            <person name="Hug L.A."/>
            <person name="Thomas B.C."/>
            <person name="Sharon I."/>
            <person name="Castelle C.J."/>
            <person name="Singh A."/>
            <person name="Wilkins M.J."/>
            <person name="Williams K.H."/>
            <person name="Banfield J.F."/>
        </authorList>
    </citation>
    <scope>NUCLEOTIDE SEQUENCE [LARGE SCALE GENOMIC DNA]</scope>
</reference>
<proteinExistence type="predicted"/>
<evidence type="ECO:0000313" key="2">
    <source>
        <dbReference type="EMBL" id="KKR99686.1"/>
    </source>
</evidence>
<accession>A0A0G0VJC0</accession>
<dbReference type="Proteomes" id="UP000034108">
    <property type="component" value="Unassembled WGS sequence"/>
</dbReference>